<dbReference type="Proteomes" id="UP000829398">
    <property type="component" value="Chromosome 1"/>
</dbReference>
<name>A0ACB8NQ40_CITSI</name>
<comment type="caution">
    <text evidence="1">The sequence shown here is derived from an EMBL/GenBank/DDBJ whole genome shotgun (WGS) entry which is preliminary data.</text>
</comment>
<keyword evidence="2" id="KW-1185">Reference proteome</keyword>
<reference evidence="2" key="1">
    <citation type="journal article" date="2023" name="Hortic. Res.">
        <title>A chromosome-level phased genome enabling allele-level studies in sweet orange: a case study on citrus Huanglongbing tolerance.</title>
        <authorList>
            <person name="Wu B."/>
            <person name="Yu Q."/>
            <person name="Deng Z."/>
            <person name="Duan Y."/>
            <person name="Luo F."/>
            <person name="Gmitter F. Jr."/>
        </authorList>
    </citation>
    <scope>NUCLEOTIDE SEQUENCE [LARGE SCALE GENOMIC DNA]</scope>
    <source>
        <strain evidence="2">cv. Valencia</strain>
    </source>
</reference>
<proteinExistence type="predicted"/>
<evidence type="ECO:0000313" key="2">
    <source>
        <dbReference type="Proteomes" id="UP000829398"/>
    </source>
</evidence>
<organism evidence="1 2">
    <name type="scientific">Citrus sinensis</name>
    <name type="common">Sweet orange</name>
    <name type="synonym">Citrus aurantium var. sinensis</name>
    <dbReference type="NCBI Taxonomy" id="2711"/>
    <lineage>
        <taxon>Eukaryota</taxon>
        <taxon>Viridiplantae</taxon>
        <taxon>Streptophyta</taxon>
        <taxon>Embryophyta</taxon>
        <taxon>Tracheophyta</taxon>
        <taxon>Spermatophyta</taxon>
        <taxon>Magnoliopsida</taxon>
        <taxon>eudicotyledons</taxon>
        <taxon>Gunneridae</taxon>
        <taxon>Pentapetalae</taxon>
        <taxon>rosids</taxon>
        <taxon>malvids</taxon>
        <taxon>Sapindales</taxon>
        <taxon>Rutaceae</taxon>
        <taxon>Aurantioideae</taxon>
        <taxon>Citrus</taxon>
    </lineage>
</organism>
<protein>
    <submittedName>
        <fullName evidence="1">Uncharacterized protein</fullName>
    </submittedName>
</protein>
<evidence type="ECO:0000313" key="1">
    <source>
        <dbReference type="EMBL" id="KAH9799625.1"/>
    </source>
</evidence>
<dbReference type="EMBL" id="CM039170">
    <property type="protein sequence ID" value="KAH9799625.1"/>
    <property type="molecule type" value="Genomic_DNA"/>
</dbReference>
<sequence length="232" mass="26173">MATESKASVGKVKSSNQASSSKGKPDSSSLNKKKIDSSIKQPPKSSSALTKTEVPISNLREPLRIFYESLSKQIPTSEMAEFWMMEHGLLSPERAKKAYEKKQRKQKQVRMGTPNKSPHPLSNKPESSQKQQQGSKNGDIKAKRRVSNDADDDDDFILSPKRRKGREHVVLELIFLIGFSQGFGLVHQPRTEQARPTRLDENFESMIGLKIVLALWQRTQRPNHGTRILSSH</sequence>
<accession>A0ACB8NQ40</accession>
<gene>
    <name evidence="1" type="ORF">KPL71_000412</name>
</gene>